<dbReference type="GO" id="GO:0006508">
    <property type="term" value="P:proteolysis"/>
    <property type="evidence" value="ECO:0007669"/>
    <property type="project" value="UniProtKB-KW"/>
</dbReference>
<accession>A0A3S4CE05</accession>
<evidence type="ECO:0000313" key="6">
    <source>
        <dbReference type="Proteomes" id="UP000288603"/>
    </source>
</evidence>
<keyword evidence="6" id="KW-1185">Reference proteome</keyword>
<dbReference type="Gene3D" id="3.40.50.880">
    <property type="match status" value="1"/>
</dbReference>
<evidence type="ECO:0000256" key="2">
    <source>
        <dbReference type="ARBA" id="ARBA00022670"/>
    </source>
</evidence>
<comment type="similarity">
    <text evidence="1">Belongs to the peptidase S51 family.</text>
</comment>
<dbReference type="GO" id="GO:0008236">
    <property type="term" value="F:serine-type peptidase activity"/>
    <property type="evidence" value="ECO:0007669"/>
    <property type="project" value="UniProtKB-KW"/>
</dbReference>
<reference evidence="5 6" key="1">
    <citation type="submission" date="2018-12" db="EMBL/GenBank/DDBJ databases">
        <authorList>
            <person name="Li F."/>
        </authorList>
    </citation>
    <scope>NUCLEOTIDE SEQUENCE [LARGE SCALE GENOMIC DNA]</scope>
    <source>
        <strain evidence="5 6">8H24J-4-2</strain>
    </source>
</reference>
<dbReference type="InterPro" id="IPR029062">
    <property type="entry name" value="Class_I_gatase-like"/>
</dbReference>
<keyword evidence="4" id="KW-0720">Serine protease</keyword>
<protein>
    <submittedName>
        <fullName evidence="5">Peptidase</fullName>
    </submittedName>
</protein>
<organism evidence="5 6">
    <name type="scientific">Labedella populi</name>
    <dbReference type="NCBI Taxonomy" id="2498850"/>
    <lineage>
        <taxon>Bacteria</taxon>
        <taxon>Bacillati</taxon>
        <taxon>Actinomycetota</taxon>
        <taxon>Actinomycetes</taxon>
        <taxon>Micrococcales</taxon>
        <taxon>Microbacteriaceae</taxon>
        <taxon>Labedella</taxon>
    </lineage>
</organism>
<sequence length="202" mass="22476">MRIYLSAYRFGPRAEVLRRVDGRALIVMNALDEYEERLLSWGREVDDLARLGYRSEELDLRDHWGGEENLLRERLAAADLLWVVGGNAFVLARAATEARLGAALARSPHLDYAGYSAGACLTSTDLRGIHMMDDDSTYPPGYRPEMRALTVNLTGTRIVPHAGSDDARAAADYLRKRDLGFIELPNGDDKLIDMPSALGLRN</sequence>
<keyword evidence="3" id="KW-0378">Hydrolase</keyword>
<name>A0A3S4CE05_9MICO</name>
<dbReference type="OrthoDB" id="3373764at2"/>
<dbReference type="Proteomes" id="UP000288603">
    <property type="component" value="Unassembled WGS sequence"/>
</dbReference>
<gene>
    <name evidence="5" type="ORF">ELQ92_00345</name>
</gene>
<dbReference type="InterPro" id="IPR005320">
    <property type="entry name" value="Peptidase_S51"/>
</dbReference>
<evidence type="ECO:0000256" key="1">
    <source>
        <dbReference type="ARBA" id="ARBA00006534"/>
    </source>
</evidence>
<evidence type="ECO:0000256" key="4">
    <source>
        <dbReference type="ARBA" id="ARBA00022825"/>
    </source>
</evidence>
<evidence type="ECO:0000256" key="3">
    <source>
        <dbReference type="ARBA" id="ARBA00022801"/>
    </source>
</evidence>
<dbReference type="Pfam" id="PF03575">
    <property type="entry name" value="Peptidase_S51"/>
    <property type="match status" value="1"/>
</dbReference>
<dbReference type="RefSeq" id="WP_128496889.1">
    <property type="nucleotide sequence ID" value="NZ_RZNC01000001.1"/>
</dbReference>
<dbReference type="AlphaFoldDB" id="A0A3S4CE05"/>
<evidence type="ECO:0000313" key="5">
    <source>
        <dbReference type="EMBL" id="RWZ67763.1"/>
    </source>
</evidence>
<comment type="caution">
    <text evidence="5">The sequence shown here is derived from an EMBL/GenBank/DDBJ whole genome shotgun (WGS) entry which is preliminary data.</text>
</comment>
<proteinExistence type="inferred from homology"/>
<dbReference type="EMBL" id="RZNC01000001">
    <property type="protein sequence ID" value="RWZ67763.1"/>
    <property type="molecule type" value="Genomic_DNA"/>
</dbReference>
<keyword evidence="2" id="KW-0645">Protease</keyword>